<organism evidence="2 4">
    <name type="scientific">Caenorhabditis briggsae</name>
    <dbReference type="NCBI Taxonomy" id="6238"/>
    <lineage>
        <taxon>Eukaryota</taxon>
        <taxon>Metazoa</taxon>
        <taxon>Ecdysozoa</taxon>
        <taxon>Nematoda</taxon>
        <taxon>Chromadorea</taxon>
        <taxon>Rhabditida</taxon>
        <taxon>Rhabditina</taxon>
        <taxon>Rhabditomorpha</taxon>
        <taxon>Rhabditoidea</taxon>
        <taxon>Rhabditidae</taxon>
        <taxon>Peloderinae</taxon>
        <taxon>Caenorhabditis</taxon>
    </lineage>
</organism>
<dbReference type="EMBL" id="CP090895">
    <property type="protein sequence ID" value="ULT88377.1"/>
    <property type="molecule type" value="Genomic_DNA"/>
</dbReference>
<dbReference type="AlphaFoldDB" id="A0AAE9F4E2"/>
<proteinExistence type="predicted"/>
<evidence type="ECO:0000313" key="1">
    <source>
        <dbReference type="EMBL" id="ULT88377.1"/>
    </source>
</evidence>
<evidence type="ECO:0000313" key="2">
    <source>
        <dbReference type="EMBL" id="UMM34188.1"/>
    </source>
</evidence>
<evidence type="ECO:0000313" key="4">
    <source>
        <dbReference type="Proteomes" id="UP000829354"/>
    </source>
</evidence>
<reference evidence="1 3" key="1">
    <citation type="submission" date="2022-02" db="EMBL/GenBank/DDBJ databases">
        <title>Chromosome-level reference genomes for two strains of Caenorhabditis briggsae: an improved platform for comparative genomics.</title>
        <authorList>
            <person name="Stevens L."/>
            <person name="Andersen E.C."/>
        </authorList>
    </citation>
    <scope>NUCLEOTIDE SEQUENCE [LARGE SCALE GENOMIC DNA]</scope>
    <source>
        <strain evidence="1">QX1410_ONT</strain>
        <tissue evidence="1">Whole-organism</tissue>
    </source>
</reference>
<dbReference type="Proteomes" id="UP000827892">
    <property type="component" value="Chromosome V"/>
</dbReference>
<dbReference type="EMBL" id="CP092624">
    <property type="protein sequence ID" value="UMM34188.1"/>
    <property type="molecule type" value="Genomic_DNA"/>
</dbReference>
<accession>A0AAE9F4E2</accession>
<gene>
    <name evidence="1" type="ORF">L3Y34_007522</name>
    <name evidence="2" type="ORF">L5515_007370</name>
</gene>
<reference evidence="2 4" key="2">
    <citation type="submission" date="2022-04" db="EMBL/GenBank/DDBJ databases">
        <title>Chromosome-level reference genomes for two strains of Caenorhabditis briggsae: an improved platform for comparative genomics.</title>
        <authorList>
            <person name="Stevens L."/>
            <person name="Andersen E."/>
        </authorList>
    </citation>
    <scope>NUCLEOTIDE SEQUENCE [LARGE SCALE GENOMIC DNA]</scope>
    <source>
        <strain evidence="2">VX34</strain>
        <tissue evidence="2">Whole-organism</tissue>
    </source>
</reference>
<sequence>MYASHVNTTCDSLVRCLLAPEQLTEAAALILLSVSQFGGAHREHSESDRRKSADRSDQARLQQKYFCTITTFAGLTGLLSQEKEIGQFEAALLNIGPVS</sequence>
<keyword evidence="4" id="KW-1185">Reference proteome</keyword>
<evidence type="ECO:0000313" key="3">
    <source>
        <dbReference type="Proteomes" id="UP000827892"/>
    </source>
</evidence>
<dbReference type="Proteomes" id="UP000829354">
    <property type="component" value="Chromosome V"/>
</dbReference>
<protein>
    <submittedName>
        <fullName evidence="2">Uncharacterized protein</fullName>
    </submittedName>
</protein>
<name>A0AAE9F4E2_CAEBR</name>